<dbReference type="AlphaFoldDB" id="A0A9K3LRL5"/>
<reference evidence="5" key="1">
    <citation type="journal article" date="2021" name="Sci. Rep.">
        <title>Diploid genomic architecture of Nitzschia inconspicua, an elite biomass production diatom.</title>
        <authorList>
            <person name="Oliver A."/>
            <person name="Podell S."/>
            <person name="Pinowska A."/>
            <person name="Traller J.C."/>
            <person name="Smith S.R."/>
            <person name="McClure R."/>
            <person name="Beliaev A."/>
            <person name="Bohutskyi P."/>
            <person name="Hill E.A."/>
            <person name="Rabines A."/>
            <person name="Zheng H."/>
            <person name="Allen L.Z."/>
            <person name="Kuo A."/>
            <person name="Grigoriev I.V."/>
            <person name="Allen A.E."/>
            <person name="Hazlebeck D."/>
            <person name="Allen E.E."/>
        </authorList>
    </citation>
    <scope>NUCLEOTIDE SEQUENCE</scope>
    <source>
        <strain evidence="5">Hildebrandi</strain>
    </source>
</reference>
<evidence type="ECO:0000256" key="1">
    <source>
        <dbReference type="ARBA" id="ARBA00004170"/>
    </source>
</evidence>
<dbReference type="PANTHER" id="PTHR47992">
    <property type="entry name" value="PROTEIN PHOSPHATASE"/>
    <property type="match status" value="1"/>
</dbReference>
<gene>
    <name evidence="5" type="ORF">IV203_029435</name>
</gene>
<protein>
    <submittedName>
        <fullName evidence="5">Protein phosphatase 2C</fullName>
    </submittedName>
</protein>
<evidence type="ECO:0000313" key="6">
    <source>
        <dbReference type="Proteomes" id="UP000693970"/>
    </source>
</evidence>
<dbReference type="SMART" id="SM00332">
    <property type="entry name" value="PP2Cc"/>
    <property type="match status" value="1"/>
</dbReference>
<organism evidence="5 6">
    <name type="scientific">Nitzschia inconspicua</name>
    <dbReference type="NCBI Taxonomy" id="303405"/>
    <lineage>
        <taxon>Eukaryota</taxon>
        <taxon>Sar</taxon>
        <taxon>Stramenopiles</taxon>
        <taxon>Ochrophyta</taxon>
        <taxon>Bacillariophyta</taxon>
        <taxon>Bacillariophyceae</taxon>
        <taxon>Bacillariophycidae</taxon>
        <taxon>Bacillariales</taxon>
        <taxon>Bacillariaceae</taxon>
        <taxon>Nitzschia</taxon>
    </lineage>
</organism>
<dbReference type="CDD" id="cd00143">
    <property type="entry name" value="PP2Cc"/>
    <property type="match status" value="1"/>
</dbReference>
<keyword evidence="6" id="KW-1185">Reference proteome</keyword>
<evidence type="ECO:0000259" key="4">
    <source>
        <dbReference type="PROSITE" id="PS51746"/>
    </source>
</evidence>
<dbReference type="EMBL" id="JAGRRH010000007">
    <property type="protein sequence ID" value="KAG7366765.1"/>
    <property type="molecule type" value="Genomic_DNA"/>
</dbReference>
<feature type="domain" description="PPM-type phosphatase" evidence="4">
    <location>
        <begin position="111"/>
        <end position="468"/>
    </location>
</feature>
<reference evidence="5" key="2">
    <citation type="submission" date="2021-04" db="EMBL/GenBank/DDBJ databases">
        <authorList>
            <person name="Podell S."/>
        </authorList>
    </citation>
    <scope>NUCLEOTIDE SEQUENCE</scope>
    <source>
        <strain evidence="5">Hildebrandi</strain>
    </source>
</reference>
<dbReference type="InterPro" id="IPR000222">
    <property type="entry name" value="PP2C_BS"/>
</dbReference>
<name>A0A9K3LRL5_9STRA</name>
<dbReference type="PROSITE" id="PS01032">
    <property type="entry name" value="PPM_1"/>
    <property type="match status" value="1"/>
</dbReference>
<feature type="region of interest" description="Disordered" evidence="3">
    <location>
        <begin position="1"/>
        <end position="57"/>
    </location>
</feature>
<evidence type="ECO:0000256" key="3">
    <source>
        <dbReference type="SAM" id="MobiDB-lite"/>
    </source>
</evidence>
<dbReference type="InterPro" id="IPR015655">
    <property type="entry name" value="PP2C"/>
</dbReference>
<evidence type="ECO:0000256" key="2">
    <source>
        <dbReference type="RuleBase" id="RU003465"/>
    </source>
</evidence>
<dbReference type="GO" id="GO:0004722">
    <property type="term" value="F:protein serine/threonine phosphatase activity"/>
    <property type="evidence" value="ECO:0007669"/>
    <property type="project" value="InterPro"/>
</dbReference>
<comment type="subcellular location">
    <subcellularLocation>
        <location evidence="1">Membrane</location>
        <topology evidence="1">Peripheral membrane protein</topology>
    </subcellularLocation>
</comment>
<dbReference type="GO" id="GO:0043169">
    <property type="term" value="F:cation binding"/>
    <property type="evidence" value="ECO:0007669"/>
    <property type="project" value="InterPro"/>
</dbReference>
<dbReference type="Proteomes" id="UP000693970">
    <property type="component" value="Unassembled WGS sequence"/>
</dbReference>
<dbReference type="OrthoDB" id="10264738at2759"/>
<dbReference type="GO" id="GO:0016020">
    <property type="term" value="C:membrane"/>
    <property type="evidence" value="ECO:0007669"/>
    <property type="project" value="UniProtKB-SubCell"/>
</dbReference>
<dbReference type="PROSITE" id="PS51746">
    <property type="entry name" value="PPM_2"/>
    <property type="match status" value="1"/>
</dbReference>
<dbReference type="InterPro" id="IPR001932">
    <property type="entry name" value="PPM-type_phosphatase-like_dom"/>
</dbReference>
<accession>A0A9K3LRL5</accession>
<dbReference type="Pfam" id="PF00481">
    <property type="entry name" value="PP2C"/>
    <property type="match status" value="1"/>
</dbReference>
<evidence type="ECO:0000313" key="5">
    <source>
        <dbReference type="EMBL" id="KAG7366765.1"/>
    </source>
</evidence>
<comment type="caution">
    <text evidence="5">The sequence shown here is derived from an EMBL/GenBank/DDBJ whole genome shotgun (WGS) entry which is preliminary data.</text>
</comment>
<keyword evidence="2" id="KW-0904">Protein phosphatase</keyword>
<comment type="similarity">
    <text evidence="2">Belongs to the PP2C family.</text>
</comment>
<feature type="compositionally biased region" description="Polar residues" evidence="3">
    <location>
        <begin position="30"/>
        <end position="52"/>
    </location>
</feature>
<sequence>MGCQQSTPMTVDPTFVASNTTRKIPIEMPTQKQMSRSGRSNTTTATSTSPGSVNPEVSLEVDEEVTYEIPKVDHNGNLLTEEIVRRTSTSLQTTSVVIGNAEKGGKTLQVEYAYRSQRGYNPEDPLKANQDKYGITLNLAGETGDALFGVYDGHGEEGHHCASFCKKKLPQQLAKCVRQRRVSRYTAMLQKEGEKGKKGAWNPKFWPLLSKEDFETCCVRAFLETNNALREEKAINEKLSGTTAAVVSFHGGRMTVCHVGDSRVILGNRASTVSAETSLGEEKVEEEKVEEDILEKSDRPSQGRLVAIPLTRDQTCYRRDERERILKMGGEIKSIDQLHGAAPLHDDWGDFVHGEIVDIHGDPPRVWIPGKQYPGCAFTRSFGDSMGEDIGINAYPEIVTCDVTKRDEILVIASDGVFEFLTNQEVIDICECTDNPLEACEAVTKAAYKRWIQHDSRCDDITVIVCFLDSMYEPTPDLIGTSTAALFEELPNVYGSPLLQNKSLVLNLTPAAQLQ</sequence>
<keyword evidence="2" id="KW-0378">Hydrolase</keyword>
<proteinExistence type="inferred from homology"/>